<dbReference type="InterPro" id="IPR029460">
    <property type="entry name" value="DNAPol_HHH"/>
</dbReference>
<dbReference type="InterPro" id="IPR041931">
    <property type="entry name" value="DNA_pol3_alpha_thumb_dom"/>
</dbReference>
<gene>
    <name evidence="11" type="primary">dnaE</name>
    <name evidence="11" type="ORF">I598_0957</name>
</gene>
<dbReference type="PATRIC" id="fig|1300344.3.peg.959"/>
<dbReference type="Pfam" id="PF01336">
    <property type="entry name" value="tRNA_anti-codon"/>
    <property type="match status" value="1"/>
</dbReference>
<dbReference type="OrthoDB" id="9803237at2"/>
<comment type="subcellular location">
    <subcellularLocation>
        <location evidence="1">Cytoplasm</location>
    </subcellularLocation>
</comment>
<dbReference type="NCBIfam" id="NF004226">
    <property type="entry name" value="PRK05673.1"/>
    <property type="match status" value="1"/>
</dbReference>
<dbReference type="InterPro" id="IPR040982">
    <property type="entry name" value="DNA_pol3_finger"/>
</dbReference>
<keyword evidence="6 11" id="KW-0548">Nucleotidyltransferase</keyword>
<evidence type="ECO:0000256" key="5">
    <source>
        <dbReference type="ARBA" id="ARBA00022679"/>
    </source>
</evidence>
<dbReference type="Pfam" id="PF02811">
    <property type="entry name" value="PHP"/>
    <property type="match status" value="1"/>
</dbReference>
<keyword evidence="7" id="KW-0235">DNA replication</keyword>
<reference evidence="11 12" key="1">
    <citation type="submission" date="2016-01" db="EMBL/GenBank/DDBJ databases">
        <title>Complete genome sequence of a soil Actinobacterium, Isoptericola dokdonensis DS-3.</title>
        <authorList>
            <person name="Kwon S.-K."/>
            <person name="Kim J.F."/>
        </authorList>
    </citation>
    <scope>NUCLEOTIDE SEQUENCE [LARGE SCALE GENOMIC DNA]</scope>
    <source>
        <strain evidence="11 12">DS-3</strain>
    </source>
</reference>
<comment type="similarity">
    <text evidence="2">Belongs to the DNA polymerase type-C family. DnaE subfamily.</text>
</comment>
<sequence length="1189" mass="131231">MPDAAAPTGPQDDFVHLHVHTEYSMLDGAARMNELFTEVDRLGQRAIAITDHGYLFGAFDFWSTAQKFGVKPIIGVEAYVTPGTSRHDRTKVLWGEQHQRRDDVSAGGAYTHMTMWAKDNTGMHNLFRAASLASLDGQMGKWPRMDRELLETYSPGLMATTGCPSGEVQTRLRLGQWDEAVRAATELQDIFGKDDFYVELMDHDIEIERRVTKDLLRLAEHIGAPLLATNDLHYTKQEDSHAHEVLLAVNSGSTLDEPTYDQGGSRFAFSGNSFYVRSGAEMRRIFGELPEACDNTLLVAEKSEVSFDTGANYMPNFPVPAGEDEISWFVKEVEKGLHVRYPAGVPDDVRKQASYETEVIIQMGFPGYFLVVADFINWAKEQGIRVGPGRGSAAGSMVSYVMGITELDPLEHGLIFERFLNPERVSMPDVDVDFDERRRAEVIRYVTEKYGDDRVAMIVTYGSIKAKQALKDASRVLGFPFAMGEKLTKAMPPAVMGKDIPLSGIFDPKHPRYAEAAEFRQVHDTDPEAQRVVETARGIEGLKRQWGVHAAGVIMSSAPLIDVIPIMRRPQDGAVITQFDYPTSEGLGLIKMDFLGLRNLTILDDALENIVMNGKDPVEIETVPLDDPATYGLLARGETLGVFQLDGGPMRSLLRQMRPDKFDDLSAVIALYRPGPMGMNSHVNYALRKNGLQKIEPIHRELAEPLAEVLDETYGLIVYQEQVQRAAQILAGYTLGQADLLRRAMGKKKPEVLAKEFVNFEAGCKERGYSDAAIKAVWDVLVPFAGYAFNKAHSAGYGLVAYWTAYLKALFPTEYMAGLLQSVRDDKDKMALYLGECRRMKITVLPPDVNDSAAKFTAVGRDIRFGLTAIRNVGANVVDAIIAAREEKGAFTSFTDFLDKVPAVVCNKRTIESLIKAGAFDSLGHPRRALLVVHEQAVDAVISVKRKEAEGQFDLFADFGGAADDAVTFSVEVPDLPDWDKKQRLAFEREMLGLYVSDHPLSGLEHVLARAADTSIAALNADETRADGSMVTVAGLLTSVQRRMSKNGNPWAAVTIEDLEGAVEVMFFGETYLAYSTVLAEDQVVTLKGRVRRRDDQMQLQAQEVTLPDTSAVADAPVLVTVPHTRCVEPVMVRLREVLVSHPGPAEVHVHVAEPGKRTVVRAADTLRVEKSPALFGDLKALLGPACLS</sequence>
<dbReference type="STRING" id="1300344.I598_0957"/>
<comment type="catalytic activity">
    <reaction evidence="9">
        <text>DNA(n) + a 2'-deoxyribonucleoside 5'-triphosphate = DNA(n+1) + diphosphate</text>
        <dbReference type="Rhea" id="RHEA:22508"/>
        <dbReference type="Rhea" id="RHEA-COMP:17339"/>
        <dbReference type="Rhea" id="RHEA-COMP:17340"/>
        <dbReference type="ChEBI" id="CHEBI:33019"/>
        <dbReference type="ChEBI" id="CHEBI:61560"/>
        <dbReference type="ChEBI" id="CHEBI:173112"/>
        <dbReference type="EC" id="2.7.7.7"/>
    </reaction>
</comment>
<dbReference type="GO" id="GO:0003887">
    <property type="term" value="F:DNA-directed DNA polymerase activity"/>
    <property type="evidence" value="ECO:0007669"/>
    <property type="project" value="UniProtKB-KW"/>
</dbReference>
<dbReference type="Gene3D" id="1.10.150.870">
    <property type="match status" value="1"/>
</dbReference>
<dbReference type="PANTHER" id="PTHR32294:SF0">
    <property type="entry name" value="DNA POLYMERASE III SUBUNIT ALPHA"/>
    <property type="match status" value="1"/>
</dbReference>
<dbReference type="CDD" id="cd12113">
    <property type="entry name" value="PHP_PolIIIA_DnaE3"/>
    <property type="match status" value="1"/>
</dbReference>
<dbReference type="GO" id="GO:0005737">
    <property type="term" value="C:cytoplasm"/>
    <property type="evidence" value="ECO:0007669"/>
    <property type="project" value="UniProtKB-SubCell"/>
</dbReference>
<dbReference type="NCBIfam" id="TIGR00594">
    <property type="entry name" value="polc"/>
    <property type="match status" value="1"/>
</dbReference>
<dbReference type="RefSeq" id="WP_068201742.1">
    <property type="nucleotide sequence ID" value="NZ_CP014209.1"/>
</dbReference>
<keyword evidence="12" id="KW-1185">Reference proteome</keyword>
<dbReference type="InterPro" id="IPR016195">
    <property type="entry name" value="Pol/histidinol_Pase-like"/>
</dbReference>
<evidence type="ECO:0000256" key="2">
    <source>
        <dbReference type="ARBA" id="ARBA00009496"/>
    </source>
</evidence>
<dbReference type="Gene3D" id="3.20.20.140">
    <property type="entry name" value="Metal-dependent hydrolases"/>
    <property type="match status" value="1"/>
</dbReference>
<protein>
    <recommendedName>
        <fullName evidence="4">DNA polymerase III subunit alpha</fullName>
        <ecNumber evidence="3">2.7.7.7</ecNumber>
    </recommendedName>
</protein>
<dbReference type="Gene3D" id="2.40.50.140">
    <property type="entry name" value="Nucleic acid-binding proteins"/>
    <property type="match status" value="1"/>
</dbReference>
<dbReference type="AlphaFoldDB" id="A0A168EVD3"/>
<dbReference type="InterPro" id="IPR004805">
    <property type="entry name" value="DnaE2/DnaE/PolC"/>
</dbReference>
<evidence type="ECO:0000256" key="1">
    <source>
        <dbReference type="ARBA" id="ARBA00004496"/>
    </source>
</evidence>
<dbReference type="GO" id="GO:0006260">
    <property type="term" value="P:DNA replication"/>
    <property type="evidence" value="ECO:0007669"/>
    <property type="project" value="UniProtKB-KW"/>
</dbReference>
<evidence type="ECO:0000256" key="6">
    <source>
        <dbReference type="ARBA" id="ARBA00022695"/>
    </source>
</evidence>
<evidence type="ECO:0000256" key="3">
    <source>
        <dbReference type="ARBA" id="ARBA00012417"/>
    </source>
</evidence>
<dbReference type="SMART" id="SM00481">
    <property type="entry name" value="POLIIIAc"/>
    <property type="match status" value="1"/>
</dbReference>
<organism evidence="11 12">
    <name type="scientific">Isoptericola dokdonensis DS-3</name>
    <dbReference type="NCBI Taxonomy" id="1300344"/>
    <lineage>
        <taxon>Bacteria</taxon>
        <taxon>Bacillati</taxon>
        <taxon>Actinomycetota</taxon>
        <taxon>Actinomycetes</taxon>
        <taxon>Micrococcales</taxon>
        <taxon>Promicromonosporaceae</taxon>
        <taxon>Isoptericola</taxon>
    </lineage>
</organism>
<name>A0A168EVD3_9MICO</name>
<dbReference type="EC" id="2.7.7.7" evidence="3"/>
<dbReference type="CDD" id="cd04485">
    <property type="entry name" value="DnaE_OBF"/>
    <property type="match status" value="1"/>
</dbReference>
<dbReference type="GO" id="GO:0008408">
    <property type="term" value="F:3'-5' exonuclease activity"/>
    <property type="evidence" value="ECO:0007669"/>
    <property type="project" value="InterPro"/>
</dbReference>
<dbReference type="InterPro" id="IPR012340">
    <property type="entry name" value="NA-bd_OB-fold"/>
</dbReference>
<evidence type="ECO:0000256" key="7">
    <source>
        <dbReference type="ARBA" id="ARBA00022705"/>
    </source>
</evidence>
<dbReference type="PANTHER" id="PTHR32294">
    <property type="entry name" value="DNA POLYMERASE III SUBUNIT ALPHA"/>
    <property type="match status" value="1"/>
</dbReference>
<dbReference type="Gene3D" id="1.10.10.1600">
    <property type="entry name" value="Bacterial DNA polymerase III alpha subunit, thumb domain"/>
    <property type="match status" value="1"/>
</dbReference>
<dbReference type="KEGG" id="ido:I598_0957"/>
<keyword evidence="8" id="KW-0239">DNA-directed DNA polymerase</keyword>
<dbReference type="Pfam" id="PF07733">
    <property type="entry name" value="DNA_pol3_alpha"/>
    <property type="match status" value="1"/>
</dbReference>
<evidence type="ECO:0000313" key="12">
    <source>
        <dbReference type="Proteomes" id="UP000076794"/>
    </source>
</evidence>
<dbReference type="InterPro" id="IPR004013">
    <property type="entry name" value="PHP_dom"/>
</dbReference>
<dbReference type="GO" id="GO:0003676">
    <property type="term" value="F:nucleic acid binding"/>
    <property type="evidence" value="ECO:0007669"/>
    <property type="project" value="InterPro"/>
</dbReference>
<evidence type="ECO:0000256" key="8">
    <source>
        <dbReference type="ARBA" id="ARBA00022932"/>
    </source>
</evidence>
<proteinExistence type="inferred from homology"/>
<dbReference type="InterPro" id="IPR011708">
    <property type="entry name" value="DNA_pol3_alpha_NTPase_dom"/>
</dbReference>
<feature type="domain" description="Polymerase/histidinol phosphatase N-terminal" evidence="10">
    <location>
        <begin position="15"/>
        <end position="82"/>
    </location>
</feature>
<dbReference type="Pfam" id="PF14579">
    <property type="entry name" value="HHH_6"/>
    <property type="match status" value="1"/>
</dbReference>
<evidence type="ECO:0000256" key="4">
    <source>
        <dbReference type="ARBA" id="ARBA00019114"/>
    </source>
</evidence>
<accession>A0A168EVD3</accession>
<keyword evidence="5 11" id="KW-0808">Transferase</keyword>
<evidence type="ECO:0000256" key="9">
    <source>
        <dbReference type="ARBA" id="ARBA00049244"/>
    </source>
</evidence>
<evidence type="ECO:0000259" key="10">
    <source>
        <dbReference type="SMART" id="SM00481"/>
    </source>
</evidence>
<dbReference type="Proteomes" id="UP000076794">
    <property type="component" value="Chromosome"/>
</dbReference>
<dbReference type="InterPro" id="IPR003141">
    <property type="entry name" value="Pol/His_phosphatase_N"/>
</dbReference>
<dbReference type="SUPFAM" id="SSF89550">
    <property type="entry name" value="PHP domain-like"/>
    <property type="match status" value="1"/>
</dbReference>
<dbReference type="Pfam" id="PF17657">
    <property type="entry name" value="DNA_pol3_finger"/>
    <property type="match status" value="1"/>
</dbReference>
<dbReference type="EMBL" id="CP014209">
    <property type="protein sequence ID" value="ANC30529.1"/>
    <property type="molecule type" value="Genomic_DNA"/>
</dbReference>
<dbReference type="InterPro" id="IPR004365">
    <property type="entry name" value="NA-bd_OB_tRNA"/>
</dbReference>
<evidence type="ECO:0000313" key="11">
    <source>
        <dbReference type="EMBL" id="ANC30529.1"/>
    </source>
</evidence>